<evidence type="ECO:0000256" key="5">
    <source>
        <dbReference type="ARBA" id="ARBA00023529"/>
    </source>
</evidence>
<keyword evidence="10" id="KW-1133">Transmembrane helix</keyword>
<feature type="compositionally biased region" description="Low complexity" evidence="9">
    <location>
        <begin position="854"/>
        <end position="865"/>
    </location>
</feature>
<keyword evidence="2 8" id="KW-0645">Protease</keyword>
<dbReference type="InterPro" id="IPR034058">
    <property type="entry name" value="TagA/B/C/D_pept_dom"/>
</dbReference>
<dbReference type="Gene3D" id="3.40.50.200">
    <property type="entry name" value="Peptidase S8/S53 domain"/>
    <property type="match status" value="1"/>
</dbReference>
<evidence type="ECO:0000256" key="2">
    <source>
        <dbReference type="ARBA" id="ARBA00022670"/>
    </source>
</evidence>
<dbReference type="InterPro" id="IPR000209">
    <property type="entry name" value="Peptidase_S8/S53_dom"/>
</dbReference>
<gene>
    <name evidence="13" type="ORF">TL16_g12468</name>
</gene>
<feature type="active site" description="Charge relay system" evidence="7 8">
    <location>
        <position position="565"/>
    </location>
</feature>
<dbReference type="InterPro" id="IPR036852">
    <property type="entry name" value="Peptidase_S8/S53_dom_sf"/>
</dbReference>
<evidence type="ECO:0000256" key="6">
    <source>
        <dbReference type="ARBA" id="ARBA00023619"/>
    </source>
</evidence>
<feature type="compositionally biased region" description="Polar residues" evidence="9">
    <location>
        <begin position="77"/>
        <end position="99"/>
    </location>
</feature>
<comment type="catalytic activity">
    <reaction evidence="5">
        <text>Hydrolysis of proteins with broad specificity for peptide bonds, and a preference for a large uncharged residue in P1. Hydrolyzes peptide amides.</text>
        <dbReference type="EC" id="3.4.21.62"/>
    </reaction>
</comment>
<comment type="similarity">
    <text evidence="1 8">Belongs to the peptidase S8 family.</text>
</comment>
<dbReference type="InterPro" id="IPR051048">
    <property type="entry name" value="Peptidase_S8/S53_subtilisin"/>
</dbReference>
<dbReference type="EC" id="3.4.21.62" evidence="6"/>
<dbReference type="InterPro" id="IPR008979">
    <property type="entry name" value="Galactose-bd-like_sf"/>
</dbReference>
<dbReference type="Pfam" id="PF00082">
    <property type="entry name" value="Peptidase_S8"/>
    <property type="match status" value="1"/>
</dbReference>
<proteinExistence type="inferred from homology"/>
<protein>
    <recommendedName>
        <fullName evidence="6">subtilisin</fullName>
        <ecNumber evidence="6">3.4.21.62</ecNumber>
    </recommendedName>
</protein>
<evidence type="ECO:0000256" key="8">
    <source>
        <dbReference type="PROSITE-ProRule" id="PRU01240"/>
    </source>
</evidence>
<evidence type="ECO:0000313" key="13">
    <source>
        <dbReference type="EMBL" id="GMH92846.1"/>
    </source>
</evidence>
<evidence type="ECO:0000256" key="10">
    <source>
        <dbReference type="SAM" id="Phobius"/>
    </source>
</evidence>
<evidence type="ECO:0000256" key="4">
    <source>
        <dbReference type="ARBA" id="ARBA00022825"/>
    </source>
</evidence>
<evidence type="ECO:0000256" key="9">
    <source>
        <dbReference type="SAM" id="MobiDB-lite"/>
    </source>
</evidence>
<dbReference type="InterPro" id="IPR015500">
    <property type="entry name" value="Peptidase_S8_subtilisin-rel"/>
</dbReference>
<dbReference type="PANTHER" id="PTHR43399:SF4">
    <property type="entry name" value="CELL WALL-ASSOCIATED PROTEASE"/>
    <property type="match status" value="1"/>
</dbReference>
<evidence type="ECO:0000259" key="12">
    <source>
        <dbReference type="Pfam" id="PF00082"/>
    </source>
</evidence>
<feature type="chain" id="PRO_5040908240" description="subtilisin" evidence="11">
    <location>
        <begin position="18"/>
        <end position="929"/>
    </location>
</feature>
<feature type="active site" description="Charge relay system" evidence="7 8">
    <location>
        <position position="383"/>
    </location>
</feature>
<keyword evidence="10" id="KW-0472">Membrane</keyword>
<organism evidence="13 14">
    <name type="scientific">Triparma laevis f. inornata</name>
    <dbReference type="NCBI Taxonomy" id="1714386"/>
    <lineage>
        <taxon>Eukaryota</taxon>
        <taxon>Sar</taxon>
        <taxon>Stramenopiles</taxon>
        <taxon>Ochrophyta</taxon>
        <taxon>Bolidophyceae</taxon>
        <taxon>Parmales</taxon>
        <taxon>Triparmaceae</taxon>
        <taxon>Triparma</taxon>
    </lineage>
</organism>
<evidence type="ECO:0000313" key="14">
    <source>
        <dbReference type="Proteomes" id="UP001162640"/>
    </source>
</evidence>
<feature type="transmembrane region" description="Helical" evidence="10">
    <location>
        <begin position="807"/>
        <end position="833"/>
    </location>
</feature>
<evidence type="ECO:0000256" key="7">
    <source>
        <dbReference type="PIRSR" id="PIRSR615500-1"/>
    </source>
</evidence>
<dbReference type="GO" id="GO:0004252">
    <property type="term" value="F:serine-type endopeptidase activity"/>
    <property type="evidence" value="ECO:0007669"/>
    <property type="project" value="UniProtKB-UniRule"/>
</dbReference>
<feature type="signal peptide" evidence="11">
    <location>
        <begin position="1"/>
        <end position="17"/>
    </location>
</feature>
<feature type="domain" description="Peptidase S8/S53" evidence="12">
    <location>
        <begin position="319"/>
        <end position="613"/>
    </location>
</feature>
<keyword evidence="10" id="KW-0812">Transmembrane</keyword>
<dbReference type="PANTHER" id="PTHR43399">
    <property type="entry name" value="SUBTILISIN-RELATED"/>
    <property type="match status" value="1"/>
</dbReference>
<dbReference type="PROSITE" id="PS00138">
    <property type="entry name" value="SUBTILASE_SER"/>
    <property type="match status" value="1"/>
</dbReference>
<dbReference type="AlphaFoldDB" id="A0A9W7BKF6"/>
<feature type="region of interest" description="Disordered" evidence="9">
    <location>
        <begin position="76"/>
        <end position="99"/>
    </location>
</feature>
<feature type="compositionally biased region" description="Polar residues" evidence="9">
    <location>
        <begin position="895"/>
        <end position="907"/>
    </location>
</feature>
<dbReference type="InterPro" id="IPR023828">
    <property type="entry name" value="Peptidase_S8_Ser-AS"/>
</dbReference>
<keyword evidence="11" id="KW-0732">Signal</keyword>
<keyword evidence="3 8" id="KW-0378">Hydrolase</keyword>
<dbReference type="PRINTS" id="PR00723">
    <property type="entry name" value="SUBTILISIN"/>
</dbReference>
<accession>A0A9W7BKF6</accession>
<sequence>MKLSLALIAGAVPTVLASDRALSSYCSGAVRDESTVIPYADYVSLQPPTPPRHVKFQLPQATEYCVQSAKRTDFDGETSSTSTITYPNGTWTTHPDFQSDSSKSTEEKYLCEVASANLPDTKKSYLALLAENVVPGESFKDRVHSIVSGLDVSNFAPTTGGFLSFLSLTSSEYDSLVALDDTFTAIQPVLDSLKVTPIVDAAPDCSPIRITAAAEVDTSIFKADLDTFLSSNTYGSCDDAVSTTISTFSTFSNEIIVNGIQTSSTFSAAVVNNPTTGPKTFQIEADLPIHMYNEEAAWITQSGNRTDDHTPFWNHGITGSGITVGVADSGLDHQSCYFYDSSKPVSFSTDPDLNVPIWQDTRHRKVVQYVGYAGNNEGEDGGHGTHVVGSVLGNRVDDVHDGMAYDAKVAFYDIGVANAQYLNVPGNLATQMFPYAKRVNALLHSNSWGSESNSMTGDARQVDQYSWDNQDFLVLVAAGNSGGDGSSQFPGSLGAPATAKNCVSVGATSNGDNDNDLAYFSSRGPAFDNRIKPDVVAPGYFISSANSKTNPTDNHCSSVGMAGTSMATPVTAGIAALAQEYFEKGWYPSGTKKNGDGFKPMGALLKAVLINGGQRLTTSMANYQGSNWPNFDQGHGIIELDATLNFKDAFKEQGLFVRGDFADMPKFASSSDPAVTQKFTSTGTSCMPDGQTKEFRATLVWHDYPSSTSTSKSLVNDLDIKVVGSDGNVYYPNGGSGRDSVNNAESVVFTPTDGVEYTVEISANTVAQGPQPYSYVISGCFASPDRPADDNDGGGGIFGGAGIDSDLLMYIGGGLGGLLLLVGLILGTMKLLAGRTPRQPKYKVKRASAYGGQRKSSNSSRRSSGFAAATGFTGQGFSGAQNKSNAHRPAGGSIPLNTRRASGNKGSSKTKFHGKVQSQFNGKKWDGMV</sequence>
<evidence type="ECO:0000256" key="11">
    <source>
        <dbReference type="SAM" id="SignalP"/>
    </source>
</evidence>
<comment type="caution">
    <text evidence="13">The sequence shown here is derived from an EMBL/GenBank/DDBJ whole genome shotgun (WGS) entry which is preliminary data.</text>
</comment>
<dbReference type="Proteomes" id="UP001162640">
    <property type="component" value="Unassembled WGS sequence"/>
</dbReference>
<name>A0A9W7BKF6_9STRA</name>
<dbReference type="GO" id="GO:0006508">
    <property type="term" value="P:proteolysis"/>
    <property type="evidence" value="ECO:0007669"/>
    <property type="project" value="UniProtKB-KW"/>
</dbReference>
<reference evidence="14" key="1">
    <citation type="journal article" date="2023" name="Commun. Biol.">
        <title>Genome analysis of Parmales, the sister group of diatoms, reveals the evolutionary specialization of diatoms from phago-mixotrophs to photoautotrophs.</title>
        <authorList>
            <person name="Ban H."/>
            <person name="Sato S."/>
            <person name="Yoshikawa S."/>
            <person name="Yamada K."/>
            <person name="Nakamura Y."/>
            <person name="Ichinomiya M."/>
            <person name="Sato N."/>
            <person name="Blanc-Mathieu R."/>
            <person name="Endo H."/>
            <person name="Kuwata A."/>
            <person name="Ogata H."/>
        </authorList>
    </citation>
    <scope>NUCLEOTIDE SEQUENCE [LARGE SCALE GENOMIC DNA]</scope>
</reference>
<dbReference type="PROSITE" id="PS51892">
    <property type="entry name" value="SUBTILASE"/>
    <property type="match status" value="1"/>
</dbReference>
<dbReference type="Gene3D" id="2.60.120.380">
    <property type="match status" value="1"/>
</dbReference>
<dbReference type="EMBL" id="BLQM01000506">
    <property type="protein sequence ID" value="GMH92846.1"/>
    <property type="molecule type" value="Genomic_DNA"/>
</dbReference>
<feature type="region of interest" description="Disordered" evidence="9">
    <location>
        <begin position="842"/>
        <end position="865"/>
    </location>
</feature>
<dbReference type="SUPFAM" id="SSF52743">
    <property type="entry name" value="Subtilisin-like"/>
    <property type="match status" value="1"/>
</dbReference>
<feature type="active site" description="Charge relay system" evidence="7 8">
    <location>
        <position position="328"/>
    </location>
</feature>
<evidence type="ECO:0000256" key="3">
    <source>
        <dbReference type="ARBA" id="ARBA00022801"/>
    </source>
</evidence>
<feature type="region of interest" description="Disordered" evidence="9">
    <location>
        <begin position="877"/>
        <end position="929"/>
    </location>
</feature>
<keyword evidence="4 8" id="KW-0720">Serine protease</keyword>
<dbReference type="SUPFAM" id="SSF49785">
    <property type="entry name" value="Galactose-binding domain-like"/>
    <property type="match status" value="1"/>
</dbReference>
<evidence type="ECO:0000256" key="1">
    <source>
        <dbReference type="ARBA" id="ARBA00011073"/>
    </source>
</evidence>
<dbReference type="CDD" id="cd04842">
    <property type="entry name" value="Peptidases_S8_Kp43_protease"/>
    <property type="match status" value="1"/>
</dbReference>